<organism evidence="2 3">
    <name type="scientific">Oryzias melastigma</name>
    <name type="common">Marine medaka</name>
    <dbReference type="NCBI Taxonomy" id="30732"/>
    <lineage>
        <taxon>Eukaryota</taxon>
        <taxon>Metazoa</taxon>
        <taxon>Chordata</taxon>
        <taxon>Craniata</taxon>
        <taxon>Vertebrata</taxon>
        <taxon>Euteleostomi</taxon>
        <taxon>Actinopterygii</taxon>
        <taxon>Neopterygii</taxon>
        <taxon>Teleostei</taxon>
        <taxon>Neoteleostei</taxon>
        <taxon>Acanthomorphata</taxon>
        <taxon>Ovalentaria</taxon>
        <taxon>Atherinomorphae</taxon>
        <taxon>Beloniformes</taxon>
        <taxon>Adrianichthyidae</taxon>
        <taxon>Oryziinae</taxon>
        <taxon>Oryzias</taxon>
    </lineage>
</organism>
<reference evidence="2" key="2">
    <citation type="submission" date="2025-09" db="UniProtKB">
        <authorList>
            <consortium name="Ensembl"/>
        </authorList>
    </citation>
    <scope>IDENTIFICATION</scope>
</reference>
<sequence>MRLINPREQKRLNMELQRSEGIIQLWLNSLLHFVLPDLIMMDQCVGKISLVGLLLFSLGACYPSRKSGSGQTGLGFDGSYTSRFGSGRGSNTVLFNEQDAGLGQVVTNAMTFKPERPFPRFAWTSEQVPLGMVEQRPLYPSSHVVYTSSGYQRARDFRSDAKYTQDTFDHIPLPSSEGEKGPTGSKGQKAY</sequence>
<protein>
    <submittedName>
        <fullName evidence="2">Uncharacterized protein</fullName>
    </submittedName>
</protein>
<dbReference type="Proteomes" id="UP000261560">
    <property type="component" value="Unplaced"/>
</dbReference>
<proteinExistence type="predicted"/>
<name>A0A3B3BTQ8_ORYME</name>
<accession>A0A3B3BTQ8</accession>
<evidence type="ECO:0000313" key="3">
    <source>
        <dbReference type="Proteomes" id="UP000261560"/>
    </source>
</evidence>
<dbReference type="GeneTree" id="ENSGT01000000214725"/>
<reference evidence="2" key="1">
    <citation type="submission" date="2025-08" db="UniProtKB">
        <authorList>
            <consortium name="Ensembl"/>
        </authorList>
    </citation>
    <scope>IDENTIFICATION</scope>
</reference>
<dbReference type="Ensembl" id="ENSOMET00000001946.1">
    <property type="protein sequence ID" value="ENSOMEP00000008744.1"/>
    <property type="gene ID" value="ENSOMEG00000009914.1"/>
</dbReference>
<keyword evidence="3" id="KW-1185">Reference proteome</keyword>
<evidence type="ECO:0000256" key="1">
    <source>
        <dbReference type="SAM" id="MobiDB-lite"/>
    </source>
</evidence>
<feature type="region of interest" description="Disordered" evidence="1">
    <location>
        <begin position="163"/>
        <end position="191"/>
    </location>
</feature>
<evidence type="ECO:0000313" key="2">
    <source>
        <dbReference type="Ensembl" id="ENSOMEP00000008744.1"/>
    </source>
</evidence>
<dbReference type="OMA" id="CYPSKTS"/>
<dbReference type="PaxDb" id="30732-ENSOMEP00000008744"/>
<dbReference type="AlphaFoldDB" id="A0A3B3BTQ8"/>